<protein>
    <submittedName>
        <fullName evidence="2">Cytochrome P450</fullName>
    </submittedName>
</protein>
<keyword evidence="3" id="KW-1185">Reference proteome</keyword>
<evidence type="ECO:0000313" key="2">
    <source>
        <dbReference type="EMBL" id="MEQ0558286.1"/>
    </source>
</evidence>
<dbReference type="Pfam" id="PF00067">
    <property type="entry name" value="p450"/>
    <property type="match status" value="1"/>
</dbReference>
<dbReference type="InterPro" id="IPR001128">
    <property type="entry name" value="Cyt_P450"/>
</dbReference>
<organism evidence="2 3">
    <name type="scientific">Amycolatopsis melonis</name>
    <dbReference type="NCBI Taxonomy" id="3156488"/>
    <lineage>
        <taxon>Bacteria</taxon>
        <taxon>Bacillati</taxon>
        <taxon>Actinomycetota</taxon>
        <taxon>Actinomycetes</taxon>
        <taxon>Pseudonocardiales</taxon>
        <taxon>Pseudonocardiaceae</taxon>
        <taxon>Amycolatopsis</taxon>
    </lineage>
</organism>
<sequence length="408" mass="45099">MTSTVFKQVLHPDSRVHPWDLYAELRKEAVSVQDDGTHVVSRYEDVKALLSDPRISSDVGKAAPGTRLTANVPAPGTAPTFIVRDNPEHDRLRGMTMRHFGPPARPGGVEEYRPMVERLVRERLDNLIGRTEFDLVEEFSHPIPVRVICHIMGIPIEEGATVLSPLLGTVEAEFLVDPFDPEPVAVWKRNHAKAVDYLSAHVERLRENPGDDMLSRMIHDDLPGAPMNISELLGTALMIFGAGHETTVNLITSSMLLLLRHPDQLARLKADPSLAYGAVEETLRMEPPAHMRPRAATADIRVGDHVIPQGASVVLNLAAANRDPRRFTDPDTFDITRPDNTAHLSFAGGTHFCFGAPLGRMEGQIAVRELSRRLVNPRLVQDPPPYRDSPDLRGPSALRLTVDEVLPA</sequence>
<dbReference type="PRINTS" id="PR00359">
    <property type="entry name" value="BP450"/>
</dbReference>
<dbReference type="RefSeq" id="WP_348947605.1">
    <property type="nucleotide sequence ID" value="NZ_JBDZYD010000001.1"/>
</dbReference>
<dbReference type="InterPro" id="IPR036396">
    <property type="entry name" value="Cyt_P450_sf"/>
</dbReference>
<reference evidence="2 3" key="1">
    <citation type="submission" date="2024-05" db="EMBL/GenBank/DDBJ databases">
        <authorList>
            <person name="Zhao H."/>
            <person name="Xu Y."/>
            <person name="Lin S."/>
            <person name="Spain J.C."/>
            <person name="Zhou N.-Y."/>
        </authorList>
    </citation>
    <scope>NUCLEOTIDE SEQUENCE [LARGE SCALE GENOMIC DNA]</scope>
    <source>
        <strain evidence="2 3">NEAU-NG30</strain>
    </source>
</reference>
<gene>
    <name evidence="2" type="ORF">ABJI51_04320</name>
</gene>
<comment type="similarity">
    <text evidence="1">Belongs to the cytochrome P450 family.</text>
</comment>
<dbReference type="EMBL" id="JBDZYD010000001">
    <property type="protein sequence ID" value="MEQ0558286.1"/>
    <property type="molecule type" value="Genomic_DNA"/>
</dbReference>
<dbReference type="CDD" id="cd20625">
    <property type="entry name" value="CYP164-like"/>
    <property type="match status" value="1"/>
</dbReference>
<dbReference type="PANTHER" id="PTHR46696:SF1">
    <property type="entry name" value="CYTOCHROME P450 YJIB-RELATED"/>
    <property type="match status" value="1"/>
</dbReference>
<dbReference type="Proteomes" id="UP001440984">
    <property type="component" value="Unassembled WGS sequence"/>
</dbReference>
<name>A0ABV0L7J3_9PSEU</name>
<dbReference type="PRINTS" id="PR00385">
    <property type="entry name" value="P450"/>
</dbReference>
<dbReference type="PANTHER" id="PTHR46696">
    <property type="entry name" value="P450, PUTATIVE (EUROFUNG)-RELATED"/>
    <property type="match status" value="1"/>
</dbReference>
<dbReference type="Gene3D" id="1.10.630.10">
    <property type="entry name" value="Cytochrome P450"/>
    <property type="match status" value="1"/>
</dbReference>
<dbReference type="SUPFAM" id="SSF48264">
    <property type="entry name" value="Cytochrome P450"/>
    <property type="match status" value="1"/>
</dbReference>
<dbReference type="InterPro" id="IPR002397">
    <property type="entry name" value="Cyt_P450_B"/>
</dbReference>
<comment type="caution">
    <text evidence="2">The sequence shown here is derived from an EMBL/GenBank/DDBJ whole genome shotgun (WGS) entry which is preliminary data.</text>
</comment>
<proteinExistence type="inferred from homology"/>
<evidence type="ECO:0000313" key="3">
    <source>
        <dbReference type="Proteomes" id="UP001440984"/>
    </source>
</evidence>
<evidence type="ECO:0000256" key="1">
    <source>
        <dbReference type="ARBA" id="ARBA00010617"/>
    </source>
</evidence>
<accession>A0ABV0L7J3</accession>